<evidence type="ECO:0000313" key="4">
    <source>
        <dbReference type="Proteomes" id="UP000193711"/>
    </source>
</evidence>
<evidence type="ECO:0000313" key="3">
    <source>
        <dbReference type="EMBL" id="SMH42514.1"/>
    </source>
</evidence>
<organism evidence="3 4">
    <name type="scientific">Rathayibacter oskolensis</name>
    <dbReference type="NCBI Taxonomy" id="1891671"/>
    <lineage>
        <taxon>Bacteria</taxon>
        <taxon>Bacillati</taxon>
        <taxon>Actinomycetota</taxon>
        <taxon>Actinomycetes</taxon>
        <taxon>Micrococcales</taxon>
        <taxon>Microbacteriaceae</taxon>
        <taxon>Rathayibacter</taxon>
    </lineage>
</organism>
<evidence type="ECO:0000259" key="2">
    <source>
        <dbReference type="Pfam" id="PF04773"/>
    </source>
</evidence>
<gene>
    <name evidence="3" type="ORF">SAMN06295885_2002</name>
</gene>
<reference evidence="4" key="1">
    <citation type="submission" date="2017-04" db="EMBL/GenBank/DDBJ databases">
        <authorList>
            <person name="Varghese N."/>
            <person name="Submissions S."/>
        </authorList>
    </citation>
    <scope>NUCLEOTIDE SEQUENCE [LARGE SCALE GENOMIC DNA]</scope>
    <source>
        <strain evidence="4">VKM Ac-2121</strain>
    </source>
</reference>
<dbReference type="InterPro" id="IPR006860">
    <property type="entry name" value="FecR"/>
</dbReference>
<dbReference type="PANTHER" id="PTHR38731">
    <property type="entry name" value="LIPL45-RELATED LIPOPROTEIN-RELATED"/>
    <property type="match status" value="1"/>
</dbReference>
<dbReference type="EMBL" id="FXBM01000002">
    <property type="protein sequence ID" value="SMH42514.1"/>
    <property type="molecule type" value="Genomic_DNA"/>
</dbReference>
<keyword evidence="4" id="KW-1185">Reference proteome</keyword>
<accession>A0A1X7NW44</accession>
<dbReference type="Pfam" id="PF04773">
    <property type="entry name" value="FecR"/>
    <property type="match status" value="1"/>
</dbReference>
<dbReference type="Gene3D" id="2.60.120.1440">
    <property type="match status" value="1"/>
</dbReference>
<dbReference type="PROSITE" id="PS51257">
    <property type="entry name" value="PROKAR_LIPOPROTEIN"/>
    <property type="match status" value="1"/>
</dbReference>
<dbReference type="Proteomes" id="UP000193711">
    <property type="component" value="Unassembled WGS sequence"/>
</dbReference>
<keyword evidence="1" id="KW-0732">Signal</keyword>
<proteinExistence type="predicted"/>
<dbReference type="AlphaFoldDB" id="A0A1X7NW44"/>
<sequence>MRTSTVKTALAVVVVLLLAGCTSGPTADASSLETSVAIQPTSGDPEPVASTAPVAVGDVVTTDSAGLSEVTFADGSYTRVGPSSELRVVELSTAEAQRTVTGLEIAETWHRVKELAAEDATYEVETPVGTASVRGTVFAVVCTSATECTFTVLEGEVEVELEDGTTVTVNAFERLTVPGEQTTPFPVDLIQADEWIMRNLELDEVDLSTIASAAGIEDWQASTAGTWHAVYTVVASDISAYTVGDVLERDWTVDPGECSGSSCAVSVVSSGGAPFVMDVSGGGLTWGAEEPAACYDVEPPFDLRTDYGFDLTTTTTLTPSTVSDIDGVPTVTQLTGTRTVLLDEKVPPDPACEAVQPHTSATYSVTVTRTDG</sequence>
<protein>
    <submittedName>
        <fullName evidence="3">FecR family protein</fullName>
    </submittedName>
</protein>
<feature type="signal peptide" evidence="1">
    <location>
        <begin position="1"/>
        <end position="27"/>
    </location>
</feature>
<feature type="domain" description="FecR protein" evidence="2">
    <location>
        <begin position="58"/>
        <end position="158"/>
    </location>
</feature>
<name>A0A1X7NW44_9MICO</name>
<feature type="chain" id="PRO_5038706647" evidence="1">
    <location>
        <begin position="28"/>
        <end position="372"/>
    </location>
</feature>
<dbReference type="STRING" id="1891671.SAMN06295885_2002"/>
<dbReference type="RefSeq" id="WP_165759584.1">
    <property type="nucleotide sequence ID" value="NZ_FXBM01000002.1"/>
</dbReference>
<evidence type="ECO:0000256" key="1">
    <source>
        <dbReference type="SAM" id="SignalP"/>
    </source>
</evidence>